<comment type="caution">
    <text evidence="5">The sequence shown here is derived from an EMBL/GenBank/DDBJ whole genome shotgun (WGS) entry which is preliminary data.</text>
</comment>
<evidence type="ECO:0000256" key="3">
    <source>
        <dbReference type="RuleBase" id="RU361153"/>
    </source>
</evidence>
<dbReference type="InterPro" id="IPR001547">
    <property type="entry name" value="Glyco_hydro_5"/>
</dbReference>
<comment type="similarity">
    <text evidence="3">Belongs to the glycosyl hydrolase 5 (cellulase A) family.</text>
</comment>
<feature type="domain" description="Glycoside hydrolase family 5" evidence="4">
    <location>
        <begin position="28"/>
        <end position="272"/>
    </location>
</feature>
<evidence type="ECO:0000259" key="4">
    <source>
        <dbReference type="Pfam" id="PF00150"/>
    </source>
</evidence>
<dbReference type="PANTHER" id="PTHR34142:SF1">
    <property type="entry name" value="GLYCOSIDE HYDROLASE FAMILY 5 DOMAIN-CONTAINING PROTEIN"/>
    <property type="match status" value="1"/>
</dbReference>
<evidence type="ECO:0000313" key="6">
    <source>
        <dbReference type="Proteomes" id="UP000037755"/>
    </source>
</evidence>
<dbReference type="EMBL" id="LIYD01000005">
    <property type="protein sequence ID" value="KOS08250.1"/>
    <property type="molecule type" value="Genomic_DNA"/>
</dbReference>
<evidence type="ECO:0000313" key="5">
    <source>
        <dbReference type="EMBL" id="KOS08250.1"/>
    </source>
</evidence>
<evidence type="ECO:0000256" key="2">
    <source>
        <dbReference type="ARBA" id="ARBA00023295"/>
    </source>
</evidence>
<dbReference type="Gene3D" id="3.20.20.80">
    <property type="entry name" value="Glycosidases"/>
    <property type="match status" value="1"/>
</dbReference>
<dbReference type="SUPFAM" id="SSF51445">
    <property type="entry name" value="(Trans)glycosidases"/>
    <property type="match status" value="1"/>
</dbReference>
<name>A0A0M9VJY3_9FLAO</name>
<dbReference type="AlphaFoldDB" id="A0A0M9VJY3"/>
<evidence type="ECO:0000256" key="1">
    <source>
        <dbReference type="ARBA" id="ARBA00022801"/>
    </source>
</evidence>
<dbReference type="STRING" id="1202724.AM493_07295"/>
<dbReference type="GO" id="GO:0000272">
    <property type="term" value="P:polysaccharide catabolic process"/>
    <property type="evidence" value="ECO:0007669"/>
    <property type="project" value="InterPro"/>
</dbReference>
<accession>A0A0M9VJY3</accession>
<dbReference type="Proteomes" id="UP000037755">
    <property type="component" value="Unassembled WGS sequence"/>
</dbReference>
<proteinExistence type="inferred from homology"/>
<dbReference type="PROSITE" id="PS00659">
    <property type="entry name" value="GLYCOSYL_HYDROL_F5"/>
    <property type="match status" value="1"/>
</dbReference>
<dbReference type="PANTHER" id="PTHR34142">
    <property type="entry name" value="ENDO-BETA-1,4-GLUCANASE A"/>
    <property type="match status" value="1"/>
</dbReference>
<gene>
    <name evidence="5" type="ORF">AM493_07295</name>
</gene>
<reference evidence="5 6" key="1">
    <citation type="submission" date="2015-08" db="EMBL/GenBank/DDBJ databases">
        <title>Whole genome sequence of Flavobacterium akiainvivens IK-1T, from decaying Wikstroemia oahuensis, an endemic Hawaiian shrub.</title>
        <authorList>
            <person name="Wan X."/>
            <person name="Hou S."/>
            <person name="Saito J."/>
            <person name="Donachie S."/>
        </authorList>
    </citation>
    <scope>NUCLEOTIDE SEQUENCE [LARGE SCALE GENOMIC DNA]</scope>
    <source>
        <strain evidence="5 6">IK-1</strain>
    </source>
</reference>
<keyword evidence="6" id="KW-1185">Reference proteome</keyword>
<dbReference type="PATRIC" id="fig|1202724.3.peg.1517"/>
<protein>
    <submittedName>
        <fullName evidence="5">Glycosyl hydrolase family 5</fullName>
    </submittedName>
</protein>
<dbReference type="Pfam" id="PF00150">
    <property type="entry name" value="Cellulase"/>
    <property type="match status" value="1"/>
</dbReference>
<sequence length="310" mass="34795">MLAVALTGCTAQPAKEHGQLSVKGTQLVDANGKHVMLRGMSYGWSSFWPRFYNAGSVKWLKDDWNCNVVRAAMGVEVGSEGKTYKENPAFAKKCVTDVVDAAIAEGIYVIIDWHSHNINLAEAKTFFAEMSKKYGDKPNVIYEIFNEPDEETWPEVKAYSEEIIKVIRQNDPDNIILVGCPHWDQDINLPAADPIKGTNLMYTVHFYAATHKQELRDRTDAAIKKGLPIFVSECAGMEATGDGPLNPEEWQKWIDWMESRGLSWVTWSVSDKDETCSVLKPTAASTGNWKDADLKESGLKTRAYLRKLNK</sequence>
<organism evidence="5 6">
    <name type="scientific">Flavobacterium akiainvivens</name>
    <dbReference type="NCBI Taxonomy" id="1202724"/>
    <lineage>
        <taxon>Bacteria</taxon>
        <taxon>Pseudomonadati</taxon>
        <taxon>Bacteroidota</taxon>
        <taxon>Flavobacteriia</taxon>
        <taxon>Flavobacteriales</taxon>
        <taxon>Flavobacteriaceae</taxon>
        <taxon>Flavobacterium</taxon>
    </lineage>
</organism>
<dbReference type="GO" id="GO:0004553">
    <property type="term" value="F:hydrolase activity, hydrolyzing O-glycosyl compounds"/>
    <property type="evidence" value="ECO:0007669"/>
    <property type="project" value="InterPro"/>
</dbReference>
<keyword evidence="1 3" id="KW-0378">Hydrolase</keyword>
<keyword evidence="2 3" id="KW-0326">Glycosidase</keyword>
<dbReference type="InterPro" id="IPR018087">
    <property type="entry name" value="Glyco_hydro_5_CS"/>
</dbReference>
<dbReference type="InterPro" id="IPR017853">
    <property type="entry name" value="GH"/>
</dbReference>